<name>A0AAD4CZV8_9FUNG</name>
<reference evidence="1" key="1">
    <citation type="journal article" date="2020" name="Fungal Divers.">
        <title>Resolving the Mortierellaceae phylogeny through synthesis of multi-gene phylogenetics and phylogenomics.</title>
        <authorList>
            <person name="Vandepol N."/>
            <person name="Liber J."/>
            <person name="Desiro A."/>
            <person name="Na H."/>
            <person name="Kennedy M."/>
            <person name="Barry K."/>
            <person name="Grigoriev I.V."/>
            <person name="Miller A.N."/>
            <person name="O'Donnell K."/>
            <person name="Stajich J.E."/>
            <person name="Bonito G."/>
        </authorList>
    </citation>
    <scope>NUCLEOTIDE SEQUENCE</scope>
    <source>
        <strain evidence="1">NRRL 28262</strain>
    </source>
</reference>
<gene>
    <name evidence="1" type="ORF">BGZ95_007914</name>
</gene>
<dbReference type="SUPFAM" id="SSF56219">
    <property type="entry name" value="DNase I-like"/>
    <property type="match status" value="1"/>
</dbReference>
<comment type="caution">
    <text evidence="1">The sequence shown here is derived from an EMBL/GenBank/DDBJ whole genome shotgun (WGS) entry which is preliminary data.</text>
</comment>
<proteinExistence type="predicted"/>
<dbReference type="InterPro" id="IPR036691">
    <property type="entry name" value="Endo/exonu/phosph_ase_sf"/>
</dbReference>
<dbReference type="EMBL" id="JAAAIL010003987">
    <property type="protein sequence ID" value="KAG0248664.1"/>
    <property type="molecule type" value="Genomic_DNA"/>
</dbReference>
<dbReference type="AlphaFoldDB" id="A0AAD4CZV8"/>
<evidence type="ECO:0008006" key="3">
    <source>
        <dbReference type="Google" id="ProtNLM"/>
    </source>
</evidence>
<keyword evidence="2" id="KW-1185">Reference proteome</keyword>
<accession>A0AAD4CZV8</accession>
<sequence>SIKIATLNARTINKTTNQTASRNFHKYLSAQRIDILALQETGVKAHDQPALDHLNKSLHAKHSIWTP</sequence>
<feature type="non-terminal residue" evidence="1">
    <location>
        <position position="67"/>
    </location>
</feature>
<evidence type="ECO:0000313" key="2">
    <source>
        <dbReference type="Proteomes" id="UP001194580"/>
    </source>
</evidence>
<evidence type="ECO:0000313" key="1">
    <source>
        <dbReference type="EMBL" id="KAG0248664.1"/>
    </source>
</evidence>
<dbReference type="Gene3D" id="3.60.10.10">
    <property type="entry name" value="Endonuclease/exonuclease/phosphatase"/>
    <property type="match status" value="1"/>
</dbReference>
<organism evidence="1 2">
    <name type="scientific">Linnemannia exigua</name>
    <dbReference type="NCBI Taxonomy" id="604196"/>
    <lineage>
        <taxon>Eukaryota</taxon>
        <taxon>Fungi</taxon>
        <taxon>Fungi incertae sedis</taxon>
        <taxon>Mucoromycota</taxon>
        <taxon>Mortierellomycotina</taxon>
        <taxon>Mortierellomycetes</taxon>
        <taxon>Mortierellales</taxon>
        <taxon>Mortierellaceae</taxon>
        <taxon>Linnemannia</taxon>
    </lineage>
</organism>
<protein>
    <recommendedName>
        <fullName evidence="3">Endonuclease/exonuclease/phosphatase domain-containing protein</fullName>
    </recommendedName>
</protein>
<feature type="non-terminal residue" evidence="1">
    <location>
        <position position="1"/>
    </location>
</feature>
<dbReference type="Proteomes" id="UP001194580">
    <property type="component" value="Unassembled WGS sequence"/>
</dbReference>